<sequence>MKANAHFSFLLPENQEWFSPKEVAAIIGKSDQYVRDAFDNQRILGHASNARSVLVRRKTYQIHRDGVLLFLLETANYAPEDFLQRVAGLLRHRSRPELEKLQGELDRLIRR</sequence>
<dbReference type="Proteomes" id="UP000546464">
    <property type="component" value="Unassembled WGS sequence"/>
</dbReference>
<gene>
    <name evidence="1" type="ORF">H5P28_05645</name>
</gene>
<dbReference type="EMBL" id="JACHVB010000014">
    <property type="protein sequence ID" value="MBC2593742.1"/>
    <property type="molecule type" value="Genomic_DNA"/>
</dbReference>
<comment type="caution">
    <text evidence="1">The sequence shown here is derived from an EMBL/GenBank/DDBJ whole genome shotgun (WGS) entry which is preliminary data.</text>
</comment>
<protein>
    <submittedName>
        <fullName evidence="1">Uncharacterized protein</fullName>
    </submittedName>
</protein>
<reference evidence="1 2" key="1">
    <citation type="submission" date="2020-07" db="EMBL/GenBank/DDBJ databases">
        <authorList>
            <person name="Feng X."/>
        </authorList>
    </citation>
    <scope>NUCLEOTIDE SEQUENCE [LARGE SCALE GENOMIC DNA]</scope>
    <source>
        <strain evidence="1 2">JCM31066</strain>
    </source>
</reference>
<keyword evidence="2" id="KW-1185">Reference proteome</keyword>
<organism evidence="1 2">
    <name type="scientific">Ruficoccus amylovorans</name>
    <dbReference type="NCBI Taxonomy" id="1804625"/>
    <lineage>
        <taxon>Bacteria</taxon>
        <taxon>Pseudomonadati</taxon>
        <taxon>Verrucomicrobiota</taxon>
        <taxon>Opitutia</taxon>
        <taxon>Puniceicoccales</taxon>
        <taxon>Cerasicoccaceae</taxon>
        <taxon>Ruficoccus</taxon>
    </lineage>
</organism>
<evidence type="ECO:0000313" key="1">
    <source>
        <dbReference type="EMBL" id="MBC2593742.1"/>
    </source>
</evidence>
<dbReference type="AlphaFoldDB" id="A0A842HBE4"/>
<name>A0A842HBE4_9BACT</name>
<accession>A0A842HBE4</accession>
<proteinExistence type="predicted"/>
<dbReference type="RefSeq" id="WP_185674741.1">
    <property type="nucleotide sequence ID" value="NZ_JACHVB010000014.1"/>
</dbReference>
<evidence type="ECO:0000313" key="2">
    <source>
        <dbReference type="Proteomes" id="UP000546464"/>
    </source>
</evidence>